<dbReference type="Gene3D" id="2.120.10.10">
    <property type="match status" value="1"/>
</dbReference>
<reference evidence="3 4" key="1">
    <citation type="journal article" date="2024" name="Science">
        <title>Giant polyketide synthase enzymes in the biosynthesis of giant marine polyether toxins.</title>
        <authorList>
            <person name="Fallon T.R."/>
            <person name="Shende V.V."/>
            <person name="Wierzbicki I.H."/>
            <person name="Pendleton A.L."/>
            <person name="Watervoot N.F."/>
            <person name="Auber R.P."/>
            <person name="Gonzalez D.J."/>
            <person name="Wisecaver J.H."/>
            <person name="Moore B.S."/>
        </authorList>
    </citation>
    <scope>NUCLEOTIDE SEQUENCE [LARGE SCALE GENOMIC DNA]</scope>
    <source>
        <strain evidence="3 4">12B1</strain>
    </source>
</reference>
<dbReference type="GO" id="GO:0004308">
    <property type="term" value="F:exo-alpha-sialidase activity"/>
    <property type="evidence" value="ECO:0007669"/>
    <property type="project" value="InterPro"/>
</dbReference>
<dbReference type="InterPro" id="IPR026856">
    <property type="entry name" value="Sialidase_fam"/>
</dbReference>
<dbReference type="PANTHER" id="PTHR10628">
    <property type="entry name" value="SIALIDASE"/>
    <property type="match status" value="1"/>
</dbReference>
<name>A0AB34JII7_PRYPA</name>
<dbReference type="GO" id="GO:0016020">
    <property type="term" value="C:membrane"/>
    <property type="evidence" value="ECO:0007669"/>
    <property type="project" value="TreeGrafter"/>
</dbReference>
<comment type="caution">
    <text evidence="3">The sequence shown here is derived from an EMBL/GenBank/DDBJ whole genome shotgun (WGS) entry which is preliminary data.</text>
</comment>
<feature type="domain" description="Sialidase" evidence="2">
    <location>
        <begin position="54"/>
        <end position="320"/>
    </location>
</feature>
<gene>
    <name evidence="3" type="ORF">AB1Y20_022158</name>
</gene>
<dbReference type="Proteomes" id="UP001515480">
    <property type="component" value="Unassembled WGS sequence"/>
</dbReference>
<dbReference type="GO" id="GO:0009313">
    <property type="term" value="P:oligosaccharide catabolic process"/>
    <property type="evidence" value="ECO:0007669"/>
    <property type="project" value="TreeGrafter"/>
</dbReference>
<evidence type="ECO:0000259" key="2">
    <source>
        <dbReference type="Pfam" id="PF13088"/>
    </source>
</evidence>
<evidence type="ECO:0000313" key="3">
    <source>
        <dbReference type="EMBL" id="KAL1520582.1"/>
    </source>
</evidence>
<evidence type="ECO:0000313" key="4">
    <source>
        <dbReference type="Proteomes" id="UP001515480"/>
    </source>
</evidence>
<dbReference type="GO" id="GO:0006689">
    <property type="term" value="P:ganglioside catabolic process"/>
    <property type="evidence" value="ECO:0007669"/>
    <property type="project" value="TreeGrafter"/>
</dbReference>
<accession>A0AB34JII7</accession>
<organism evidence="3 4">
    <name type="scientific">Prymnesium parvum</name>
    <name type="common">Toxic golden alga</name>
    <dbReference type="NCBI Taxonomy" id="97485"/>
    <lineage>
        <taxon>Eukaryota</taxon>
        <taxon>Haptista</taxon>
        <taxon>Haptophyta</taxon>
        <taxon>Prymnesiophyceae</taxon>
        <taxon>Prymnesiales</taxon>
        <taxon>Prymnesiaceae</taxon>
        <taxon>Prymnesium</taxon>
    </lineage>
</organism>
<dbReference type="AlphaFoldDB" id="A0AB34JII7"/>
<sequence>MNYKPLQAHSLDSTPAHAAGPHRGLLRNETDLFLPGTEGYPHYRIPSLILAGQALLAFAEGRKQRTDHGWVDIVMKRSLDAGLTWSPLSVVQSESEGTRQVSIGNPTPLYDDPQVALFFCRENKEILVTRSFDSGVSWSPVETIAWSRPAHWEWLAAGPPGALVTRTGRWMIPCDGFAGAKAFYSAKEVFSFVLYSDDKGVTWEQGPLLPGGNECQAAQLADGSLLLNMRSRDAKRLFSRSEDNGVSWSSPAASTPPIYDGNCQGSMISLHEGRTLLSTTVGAGRTRLSVHVSYDYGLKWKSTVINEDPCAYSSVVSLGDLEPPTVPTKSTSEVGILFETKPSAVSTGGSRVAAHQHSKAEHLRFARLSVEPFASSPASHRDEL</sequence>
<protein>
    <recommendedName>
        <fullName evidence="2">Sialidase domain-containing protein</fullName>
    </recommendedName>
</protein>
<dbReference type="InterPro" id="IPR011040">
    <property type="entry name" value="Sialidase"/>
</dbReference>
<dbReference type="Pfam" id="PF13088">
    <property type="entry name" value="BNR_2"/>
    <property type="match status" value="1"/>
</dbReference>
<dbReference type="PANTHER" id="PTHR10628:SF30">
    <property type="entry name" value="EXO-ALPHA-SIALIDASE"/>
    <property type="match status" value="1"/>
</dbReference>
<dbReference type="EMBL" id="JBGBPQ010000008">
    <property type="protein sequence ID" value="KAL1520582.1"/>
    <property type="molecule type" value="Genomic_DNA"/>
</dbReference>
<dbReference type="GO" id="GO:0005737">
    <property type="term" value="C:cytoplasm"/>
    <property type="evidence" value="ECO:0007669"/>
    <property type="project" value="TreeGrafter"/>
</dbReference>
<dbReference type="SUPFAM" id="SSF50939">
    <property type="entry name" value="Sialidases"/>
    <property type="match status" value="1"/>
</dbReference>
<evidence type="ECO:0000256" key="1">
    <source>
        <dbReference type="SAM" id="MobiDB-lite"/>
    </source>
</evidence>
<feature type="region of interest" description="Disordered" evidence="1">
    <location>
        <begin position="1"/>
        <end position="22"/>
    </location>
</feature>
<dbReference type="InterPro" id="IPR036278">
    <property type="entry name" value="Sialidase_sf"/>
</dbReference>
<dbReference type="CDD" id="cd15482">
    <property type="entry name" value="Sialidase_non-viral"/>
    <property type="match status" value="1"/>
</dbReference>
<proteinExistence type="predicted"/>
<keyword evidence="4" id="KW-1185">Reference proteome</keyword>